<organism evidence="1 2">
    <name type="scientific">Leucocoprinus leucothites</name>
    <dbReference type="NCBI Taxonomy" id="201217"/>
    <lineage>
        <taxon>Eukaryota</taxon>
        <taxon>Fungi</taxon>
        <taxon>Dikarya</taxon>
        <taxon>Basidiomycota</taxon>
        <taxon>Agaricomycotina</taxon>
        <taxon>Agaricomycetes</taxon>
        <taxon>Agaricomycetidae</taxon>
        <taxon>Agaricales</taxon>
        <taxon>Agaricineae</taxon>
        <taxon>Agaricaceae</taxon>
        <taxon>Leucocoprinus</taxon>
    </lineage>
</organism>
<dbReference type="SFLD" id="SFLDG01129">
    <property type="entry name" value="C1.5:_HAD__Beta-PGM__Phosphata"/>
    <property type="match status" value="1"/>
</dbReference>
<evidence type="ECO:0000313" key="2">
    <source>
        <dbReference type="Proteomes" id="UP000559027"/>
    </source>
</evidence>
<dbReference type="GO" id="GO:0050308">
    <property type="term" value="F:sugar-phosphatase activity"/>
    <property type="evidence" value="ECO:0007669"/>
    <property type="project" value="TreeGrafter"/>
</dbReference>
<dbReference type="SFLD" id="SFLDS00003">
    <property type="entry name" value="Haloacid_Dehalogenase"/>
    <property type="match status" value="1"/>
</dbReference>
<dbReference type="SUPFAM" id="SSF56784">
    <property type="entry name" value="HAD-like"/>
    <property type="match status" value="1"/>
</dbReference>
<dbReference type="InterPro" id="IPR023198">
    <property type="entry name" value="PGP-like_dom2"/>
</dbReference>
<name>A0A8H5D959_9AGAR</name>
<dbReference type="Gene3D" id="1.10.150.240">
    <property type="entry name" value="Putative phosphatase, domain 2"/>
    <property type="match status" value="1"/>
</dbReference>
<sequence>MSPVAITVDAILFDMDGTLIDSTPGVYKAWKTFAADYSLGDYREVTHATHGRRLYDTLKELCRVEDETELLSEIDRFEDEVIEGGPTALPSASELVSKLHSLGEAKWTIVTSASNKYAPRALKKAGVMVPPAGLITANDVAHGKPHPAPYLAGAAICRVEAKDCLVVEDAISGLKAGKAAGALTLAVCTSTERVILEDKGKPDYIVKDLTCVSVELLSDGKLKVEINSD</sequence>
<dbReference type="InterPro" id="IPR006439">
    <property type="entry name" value="HAD-SF_hydro_IA"/>
</dbReference>
<dbReference type="OrthoDB" id="40579at2759"/>
<proteinExistence type="predicted"/>
<accession>A0A8H5D959</accession>
<comment type="caution">
    <text evidence="1">The sequence shown here is derived from an EMBL/GenBank/DDBJ whole genome shotgun (WGS) entry which is preliminary data.</text>
</comment>
<reference evidence="1 2" key="1">
    <citation type="journal article" date="2020" name="ISME J.">
        <title>Uncovering the hidden diversity of litter-decomposition mechanisms in mushroom-forming fungi.</title>
        <authorList>
            <person name="Floudas D."/>
            <person name="Bentzer J."/>
            <person name="Ahren D."/>
            <person name="Johansson T."/>
            <person name="Persson P."/>
            <person name="Tunlid A."/>
        </authorList>
    </citation>
    <scope>NUCLEOTIDE SEQUENCE [LARGE SCALE GENOMIC DNA]</scope>
    <source>
        <strain evidence="1 2">CBS 146.42</strain>
    </source>
</reference>
<dbReference type="InterPro" id="IPR051806">
    <property type="entry name" value="HAD-like_SPP"/>
</dbReference>
<dbReference type="PANTHER" id="PTHR43481:SF4">
    <property type="entry name" value="GLYCEROL-1-PHOSPHATE PHOSPHOHYDROLASE 1-RELATED"/>
    <property type="match status" value="1"/>
</dbReference>
<dbReference type="Gene3D" id="3.40.50.1000">
    <property type="entry name" value="HAD superfamily/HAD-like"/>
    <property type="match status" value="1"/>
</dbReference>
<keyword evidence="2" id="KW-1185">Reference proteome</keyword>
<protein>
    <submittedName>
        <fullName evidence="1">Uncharacterized protein</fullName>
    </submittedName>
</protein>
<gene>
    <name evidence="1" type="ORF">D9756_003994</name>
</gene>
<dbReference type="Proteomes" id="UP000559027">
    <property type="component" value="Unassembled WGS sequence"/>
</dbReference>
<dbReference type="Pfam" id="PF00702">
    <property type="entry name" value="Hydrolase"/>
    <property type="match status" value="1"/>
</dbReference>
<dbReference type="EMBL" id="JAACJO010000007">
    <property type="protein sequence ID" value="KAF5355830.1"/>
    <property type="molecule type" value="Genomic_DNA"/>
</dbReference>
<dbReference type="InterPro" id="IPR036412">
    <property type="entry name" value="HAD-like_sf"/>
</dbReference>
<dbReference type="SFLD" id="SFLDG01135">
    <property type="entry name" value="C1.5.6:_HAD__Beta-PGM__Phospha"/>
    <property type="match status" value="1"/>
</dbReference>
<dbReference type="AlphaFoldDB" id="A0A8H5D959"/>
<evidence type="ECO:0000313" key="1">
    <source>
        <dbReference type="EMBL" id="KAF5355830.1"/>
    </source>
</evidence>
<dbReference type="NCBIfam" id="TIGR01509">
    <property type="entry name" value="HAD-SF-IA-v3"/>
    <property type="match status" value="1"/>
</dbReference>
<dbReference type="PANTHER" id="PTHR43481">
    <property type="entry name" value="FRUCTOSE-1-PHOSPHATE PHOSPHATASE"/>
    <property type="match status" value="1"/>
</dbReference>
<dbReference type="InterPro" id="IPR023214">
    <property type="entry name" value="HAD_sf"/>
</dbReference>